<proteinExistence type="predicted"/>
<reference evidence="2 3" key="1">
    <citation type="submission" date="2014-07" db="EMBL/GenBank/DDBJ databases">
        <title>Expanding our view of genomic diversity in Candidatus Accumulibacter clades.</title>
        <authorList>
            <person name="Skennerton C.T."/>
            <person name="Barr J.J."/>
            <person name="Slater F.R."/>
            <person name="Bond P.L."/>
            <person name="Tyson G.W."/>
        </authorList>
    </citation>
    <scope>NUCLEOTIDE SEQUENCE [LARGE SCALE GENOMIC DNA]</scope>
    <source>
        <strain evidence="3">SK-01</strain>
    </source>
</reference>
<dbReference type="RefSeq" id="WP_034921754.1">
    <property type="nucleotide sequence ID" value="NZ_JDSS02000007.1"/>
</dbReference>
<dbReference type="Proteomes" id="UP000019812">
    <property type="component" value="Unassembled WGS sequence"/>
</dbReference>
<keyword evidence="1" id="KW-0732">Signal</keyword>
<dbReference type="InterPro" id="IPR011659">
    <property type="entry name" value="WD40"/>
</dbReference>
<organism evidence="2 3">
    <name type="scientific">Candidatus Accumulibacter vicinus</name>
    <dbReference type="NCBI Taxonomy" id="2954382"/>
    <lineage>
        <taxon>Bacteria</taxon>
        <taxon>Pseudomonadati</taxon>
        <taxon>Pseudomonadota</taxon>
        <taxon>Betaproteobacteria</taxon>
        <taxon>Candidatus Accumulibacter</taxon>
    </lineage>
</organism>
<comment type="caution">
    <text evidence="2">The sequence shown here is derived from an EMBL/GenBank/DDBJ whole genome shotgun (WGS) entry which is preliminary data.</text>
</comment>
<feature type="signal peptide" evidence="1">
    <location>
        <begin position="1"/>
        <end position="18"/>
    </location>
</feature>
<protein>
    <submittedName>
        <fullName evidence="2">Translocation protein TolB</fullName>
    </submittedName>
</protein>
<sequence precursor="true">MRKTLALFSVCFATAVAAAEGLPDGALFIGLKQGVWKPYVLSGGQARPVATVVEPRTATYDAKRGLVAYVGADNHLHEVSVTDGQDRVLLTANRQKAFTQPAYAQDGSQLFVVEMKEGASADTEIVAIANKGADPPRPVTRQPAAQFEPRAARDGYLLYSSVSCVLGCGRIIQEIWRKHLASDEAEQITLTNSIARQPVASADGKWIYFSSNRAGHYHLWRTAGAGMPLEQITHGHVADTSPALDRDGNLYFVRHADQGTRLMRRTLDGRERALAMPADVDDLRNLEINP</sequence>
<dbReference type="Gene3D" id="2.120.10.30">
    <property type="entry name" value="TolB, C-terminal domain"/>
    <property type="match status" value="1"/>
</dbReference>
<name>A0A084Y4W9_9PROT</name>
<dbReference type="AlphaFoldDB" id="A0A084Y4W9"/>
<accession>A0A084Y4W9</accession>
<dbReference type="SUPFAM" id="SSF69304">
    <property type="entry name" value="Tricorn protease N-terminal domain"/>
    <property type="match status" value="1"/>
</dbReference>
<feature type="chain" id="PRO_5001785567" evidence="1">
    <location>
        <begin position="19"/>
        <end position="290"/>
    </location>
</feature>
<gene>
    <name evidence="2" type="ORF">CAPSK01_000476</name>
</gene>
<dbReference type="STRING" id="1457154.CAPSK01_000476"/>
<evidence type="ECO:0000313" key="3">
    <source>
        <dbReference type="Proteomes" id="UP000019812"/>
    </source>
</evidence>
<dbReference type="Pfam" id="PF07676">
    <property type="entry name" value="PD40"/>
    <property type="match status" value="1"/>
</dbReference>
<evidence type="ECO:0000313" key="2">
    <source>
        <dbReference type="EMBL" id="KFB69763.1"/>
    </source>
</evidence>
<dbReference type="EMBL" id="JDSS02000007">
    <property type="protein sequence ID" value="KFB69763.1"/>
    <property type="molecule type" value="Genomic_DNA"/>
</dbReference>
<dbReference type="InterPro" id="IPR011042">
    <property type="entry name" value="6-blade_b-propeller_TolB-like"/>
</dbReference>
<evidence type="ECO:0000256" key="1">
    <source>
        <dbReference type="SAM" id="SignalP"/>
    </source>
</evidence>